<gene>
    <name evidence="4" type="ORF">KDL28_05375</name>
</gene>
<dbReference type="InterPro" id="IPR001647">
    <property type="entry name" value="HTH_TetR"/>
</dbReference>
<proteinExistence type="predicted"/>
<dbReference type="Pfam" id="PF00440">
    <property type="entry name" value="TetR_N"/>
    <property type="match status" value="1"/>
</dbReference>
<feature type="domain" description="HTH tetR-type" evidence="3">
    <location>
        <begin position="9"/>
        <end position="69"/>
    </location>
</feature>
<organism evidence="4 5">
    <name type="scientific">Pseudonocardia humida</name>
    <dbReference type="NCBI Taxonomy" id="2800819"/>
    <lineage>
        <taxon>Bacteria</taxon>
        <taxon>Bacillati</taxon>
        <taxon>Actinomycetota</taxon>
        <taxon>Actinomycetes</taxon>
        <taxon>Pseudonocardiales</taxon>
        <taxon>Pseudonocardiaceae</taxon>
        <taxon>Pseudonocardia</taxon>
    </lineage>
</organism>
<comment type="caution">
    <text evidence="4">The sequence shown here is derived from an EMBL/GenBank/DDBJ whole genome shotgun (WGS) entry which is preliminary data.</text>
</comment>
<dbReference type="SUPFAM" id="SSF46689">
    <property type="entry name" value="Homeodomain-like"/>
    <property type="match status" value="1"/>
</dbReference>
<accession>A0ABT0ZUR9</accession>
<protein>
    <submittedName>
        <fullName evidence="4">TetR/AcrR family transcriptional regulator</fullName>
    </submittedName>
</protein>
<dbReference type="Proteomes" id="UP001165283">
    <property type="component" value="Unassembled WGS sequence"/>
</dbReference>
<keyword evidence="1 2" id="KW-0238">DNA-binding</keyword>
<evidence type="ECO:0000313" key="5">
    <source>
        <dbReference type="Proteomes" id="UP001165283"/>
    </source>
</evidence>
<dbReference type="EMBL" id="JAGSOV010000011">
    <property type="protein sequence ID" value="MCO1654481.1"/>
    <property type="molecule type" value="Genomic_DNA"/>
</dbReference>
<dbReference type="RefSeq" id="WP_252436098.1">
    <property type="nucleotide sequence ID" value="NZ_JAGSOV010000011.1"/>
</dbReference>
<dbReference type="Gene3D" id="1.10.357.10">
    <property type="entry name" value="Tetracycline Repressor, domain 2"/>
    <property type="match status" value="1"/>
</dbReference>
<evidence type="ECO:0000259" key="3">
    <source>
        <dbReference type="PROSITE" id="PS50977"/>
    </source>
</evidence>
<dbReference type="PANTHER" id="PTHR43479">
    <property type="entry name" value="ACREF/ENVCD OPERON REPRESSOR-RELATED"/>
    <property type="match status" value="1"/>
</dbReference>
<dbReference type="PRINTS" id="PR00455">
    <property type="entry name" value="HTHTETR"/>
</dbReference>
<evidence type="ECO:0000256" key="2">
    <source>
        <dbReference type="PROSITE-ProRule" id="PRU00335"/>
    </source>
</evidence>
<keyword evidence="5" id="KW-1185">Reference proteome</keyword>
<dbReference type="PROSITE" id="PS50977">
    <property type="entry name" value="HTH_TETR_2"/>
    <property type="match status" value="1"/>
</dbReference>
<dbReference type="InterPro" id="IPR039532">
    <property type="entry name" value="TetR_C_Firmicutes"/>
</dbReference>
<dbReference type="Pfam" id="PF14278">
    <property type="entry name" value="TetR_C_8"/>
    <property type="match status" value="1"/>
</dbReference>
<reference evidence="4" key="1">
    <citation type="submission" date="2021-04" db="EMBL/GenBank/DDBJ databases">
        <title>Pseudonocardia sp. nov., isolated from sandy soil of mangrove forest.</title>
        <authorList>
            <person name="Zan Z."/>
            <person name="Huang R."/>
            <person name="Liu W."/>
        </authorList>
    </citation>
    <scope>NUCLEOTIDE SEQUENCE</scope>
    <source>
        <strain evidence="4">S2-4</strain>
    </source>
</reference>
<feature type="DNA-binding region" description="H-T-H motif" evidence="2">
    <location>
        <begin position="32"/>
        <end position="51"/>
    </location>
</feature>
<evidence type="ECO:0000313" key="4">
    <source>
        <dbReference type="EMBL" id="MCO1654481.1"/>
    </source>
</evidence>
<evidence type="ECO:0000256" key="1">
    <source>
        <dbReference type="ARBA" id="ARBA00023125"/>
    </source>
</evidence>
<dbReference type="PANTHER" id="PTHR43479:SF7">
    <property type="entry name" value="TETR-FAMILY TRANSCRIPTIONAL REGULATOR"/>
    <property type="match status" value="1"/>
</dbReference>
<name>A0ABT0ZUR9_9PSEU</name>
<dbReference type="InterPro" id="IPR009057">
    <property type="entry name" value="Homeodomain-like_sf"/>
</dbReference>
<sequence length="188" mass="21458">MADQDRRVRRTRRALHEALIALVLERGYDRLTVQDVLDRADVGRSTFYAHYRDKEALLTAVFDDMRAQLQGEVDARAPDDPLDPARPAELLFEHAHRNQRVYRALCGRRGGEVVLRHLHGMTRELLLGPLRTRRPDLPVEVVAEFHASATVGLLRWWIDQDFPHDPAWLAAIHRALAFPGPAGPSDRL</sequence>
<dbReference type="InterPro" id="IPR050624">
    <property type="entry name" value="HTH-type_Tx_Regulator"/>
</dbReference>